<evidence type="ECO:0000313" key="3">
    <source>
        <dbReference type="Proteomes" id="UP000324222"/>
    </source>
</evidence>
<keyword evidence="3" id="KW-1185">Reference proteome</keyword>
<evidence type="ECO:0000256" key="1">
    <source>
        <dbReference type="SAM" id="MobiDB-lite"/>
    </source>
</evidence>
<sequence length="125" mass="13270">MIATPTWPPTTTPPHLGHAGGRRQGGGGEGGSGGIRMEWRPGEEGWGGVWYIVHVNNQERGAWLNPSPSYFQGVPLVKTCRVSSSWPAPGGPTASKVRLWAGPPPPGNITRAPRSLSTMQLLTPL</sequence>
<dbReference type="AlphaFoldDB" id="A0A5B7K4E5"/>
<reference evidence="2 3" key="1">
    <citation type="submission" date="2019-05" db="EMBL/GenBank/DDBJ databases">
        <title>Another draft genome of Portunus trituberculatus and its Hox gene families provides insights of decapod evolution.</title>
        <authorList>
            <person name="Jeong J.-H."/>
            <person name="Song I."/>
            <person name="Kim S."/>
            <person name="Choi T."/>
            <person name="Kim D."/>
            <person name="Ryu S."/>
            <person name="Kim W."/>
        </authorList>
    </citation>
    <scope>NUCLEOTIDE SEQUENCE [LARGE SCALE GENOMIC DNA]</scope>
    <source>
        <tissue evidence="2">Muscle</tissue>
    </source>
</reference>
<name>A0A5B7K4E5_PORTR</name>
<accession>A0A5B7K4E5</accession>
<evidence type="ECO:0000313" key="2">
    <source>
        <dbReference type="EMBL" id="MPD00128.1"/>
    </source>
</evidence>
<comment type="caution">
    <text evidence="2">The sequence shown here is derived from an EMBL/GenBank/DDBJ whole genome shotgun (WGS) entry which is preliminary data.</text>
</comment>
<gene>
    <name evidence="2" type="ORF">E2C01_095580</name>
</gene>
<organism evidence="2 3">
    <name type="scientific">Portunus trituberculatus</name>
    <name type="common">Swimming crab</name>
    <name type="synonym">Neptunus trituberculatus</name>
    <dbReference type="NCBI Taxonomy" id="210409"/>
    <lineage>
        <taxon>Eukaryota</taxon>
        <taxon>Metazoa</taxon>
        <taxon>Ecdysozoa</taxon>
        <taxon>Arthropoda</taxon>
        <taxon>Crustacea</taxon>
        <taxon>Multicrustacea</taxon>
        <taxon>Malacostraca</taxon>
        <taxon>Eumalacostraca</taxon>
        <taxon>Eucarida</taxon>
        <taxon>Decapoda</taxon>
        <taxon>Pleocyemata</taxon>
        <taxon>Brachyura</taxon>
        <taxon>Eubrachyura</taxon>
        <taxon>Portunoidea</taxon>
        <taxon>Portunidae</taxon>
        <taxon>Portuninae</taxon>
        <taxon>Portunus</taxon>
    </lineage>
</organism>
<feature type="compositionally biased region" description="Pro residues" evidence="1">
    <location>
        <begin position="1"/>
        <end position="12"/>
    </location>
</feature>
<feature type="compositionally biased region" description="Gly residues" evidence="1">
    <location>
        <begin position="18"/>
        <end position="34"/>
    </location>
</feature>
<feature type="region of interest" description="Disordered" evidence="1">
    <location>
        <begin position="85"/>
        <end position="107"/>
    </location>
</feature>
<protein>
    <submittedName>
        <fullName evidence="2">Uncharacterized protein</fullName>
    </submittedName>
</protein>
<feature type="region of interest" description="Disordered" evidence="1">
    <location>
        <begin position="1"/>
        <end position="39"/>
    </location>
</feature>
<dbReference type="EMBL" id="VSRR010121486">
    <property type="protein sequence ID" value="MPD00128.1"/>
    <property type="molecule type" value="Genomic_DNA"/>
</dbReference>
<proteinExistence type="predicted"/>
<dbReference type="Proteomes" id="UP000324222">
    <property type="component" value="Unassembled WGS sequence"/>
</dbReference>